<keyword evidence="2" id="KW-1185">Reference proteome</keyword>
<sequence>MTQMKWLILLCVLVLKMKILSISLFHQQILINFLRKNLSSEDEFDDAVSHKILSDDEDDEVVLQYQIAIDWSLNCDSEEEGNSSIQTIPVAVEDDDTAVKTRSPNGSPVVEFHIFM</sequence>
<dbReference type="HOGENOM" id="CLU_2099279_0_0_1"/>
<gene>
    <name evidence="1" type="ORF">DAPPUDRAFT_328250</name>
</gene>
<name>E9HDE7_DAPPU</name>
<evidence type="ECO:0000313" key="2">
    <source>
        <dbReference type="Proteomes" id="UP000000305"/>
    </source>
</evidence>
<dbReference type="Proteomes" id="UP000000305">
    <property type="component" value="Unassembled WGS sequence"/>
</dbReference>
<dbReference type="AlphaFoldDB" id="E9HDE7"/>
<accession>E9HDE7</accession>
<dbReference type="InParanoid" id="E9HDE7"/>
<dbReference type="EMBL" id="GL732623">
    <property type="protein sequence ID" value="EFX70240.1"/>
    <property type="molecule type" value="Genomic_DNA"/>
</dbReference>
<evidence type="ECO:0000313" key="1">
    <source>
        <dbReference type="EMBL" id="EFX70240.1"/>
    </source>
</evidence>
<organism evidence="1 2">
    <name type="scientific">Daphnia pulex</name>
    <name type="common">Water flea</name>
    <dbReference type="NCBI Taxonomy" id="6669"/>
    <lineage>
        <taxon>Eukaryota</taxon>
        <taxon>Metazoa</taxon>
        <taxon>Ecdysozoa</taxon>
        <taxon>Arthropoda</taxon>
        <taxon>Crustacea</taxon>
        <taxon>Branchiopoda</taxon>
        <taxon>Diplostraca</taxon>
        <taxon>Cladocera</taxon>
        <taxon>Anomopoda</taxon>
        <taxon>Daphniidae</taxon>
        <taxon>Daphnia</taxon>
    </lineage>
</organism>
<protein>
    <submittedName>
        <fullName evidence="1">Uncharacterized protein</fullName>
    </submittedName>
</protein>
<proteinExistence type="predicted"/>
<reference evidence="1 2" key="1">
    <citation type="journal article" date="2011" name="Science">
        <title>The ecoresponsive genome of Daphnia pulex.</title>
        <authorList>
            <person name="Colbourne J.K."/>
            <person name="Pfrender M.E."/>
            <person name="Gilbert D."/>
            <person name="Thomas W.K."/>
            <person name="Tucker A."/>
            <person name="Oakley T.H."/>
            <person name="Tokishita S."/>
            <person name="Aerts A."/>
            <person name="Arnold G.J."/>
            <person name="Basu M.K."/>
            <person name="Bauer D.J."/>
            <person name="Caceres C.E."/>
            <person name="Carmel L."/>
            <person name="Casola C."/>
            <person name="Choi J.H."/>
            <person name="Detter J.C."/>
            <person name="Dong Q."/>
            <person name="Dusheyko S."/>
            <person name="Eads B.D."/>
            <person name="Frohlich T."/>
            <person name="Geiler-Samerotte K.A."/>
            <person name="Gerlach D."/>
            <person name="Hatcher P."/>
            <person name="Jogdeo S."/>
            <person name="Krijgsveld J."/>
            <person name="Kriventseva E.V."/>
            <person name="Kultz D."/>
            <person name="Laforsch C."/>
            <person name="Lindquist E."/>
            <person name="Lopez J."/>
            <person name="Manak J.R."/>
            <person name="Muller J."/>
            <person name="Pangilinan J."/>
            <person name="Patwardhan R.P."/>
            <person name="Pitluck S."/>
            <person name="Pritham E.J."/>
            <person name="Rechtsteiner A."/>
            <person name="Rho M."/>
            <person name="Rogozin I.B."/>
            <person name="Sakarya O."/>
            <person name="Salamov A."/>
            <person name="Schaack S."/>
            <person name="Shapiro H."/>
            <person name="Shiga Y."/>
            <person name="Skalitzky C."/>
            <person name="Smith Z."/>
            <person name="Souvorov A."/>
            <person name="Sung W."/>
            <person name="Tang Z."/>
            <person name="Tsuchiya D."/>
            <person name="Tu H."/>
            <person name="Vos H."/>
            <person name="Wang M."/>
            <person name="Wolf Y.I."/>
            <person name="Yamagata H."/>
            <person name="Yamada T."/>
            <person name="Ye Y."/>
            <person name="Shaw J.R."/>
            <person name="Andrews J."/>
            <person name="Crease T.J."/>
            <person name="Tang H."/>
            <person name="Lucas S.M."/>
            <person name="Robertson H.M."/>
            <person name="Bork P."/>
            <person name="Koonin E.V."/>
            <person name="Zdobnov E.M."/>
            <person name="Grigoriev I.V."/>
            <person name="Lynch M."/>
            <person name="Boore J.L."/>
        </authorList>
    </citation>
    <scope>NUCLEOTIDE SEQUENCE [LARGE SCALE GENOMIC DNA]</scope>
</reference>
<dbReference type="KEGG" id="dpx:DAPPUDRAFT_328250"/>
<dbReference type="OrthoDB" id="10555432at2759"/>